<evidence type="ECO:0000313" key="4">
    <source>
        <dbReference type="Proteomes" id="UP000053562"/>
    </source>
</evidence>
<dbReference type="OrthoDB" id="384341at2759"/>
<feature type="compositionally biased region" description="Polar residues" evidence="1">
    <location>
        <begin position="198"/>
        <end position="207"/>
    </location>
</feature>
<feature type="compositionally biased region" description="Polar residues" evidence="1">
    <location>
        <begin position="102"/>
        <end position="113"/>
    </location>
</feature>
<feature type="compositionally biased region" description="Polar residues" evidence="1">
    <location>
        <begin position="55"/>
        <end position="65"/>
    </location>
</feature>
<feature type="compositionally biased region" description="Basic and acidic residues" evidence="1">
    <location>
        <begin position="251"/>
        <end position="260"/>
    </location>
</feature>
<proteinExistence type="predicted"/>
<feature type="region of interest" description="Disordered" evidence="1">
    <location>
        <begin position="740"/>
        <end position="767"/>
    </location>
</feature>
<evidence type="ECO:0000259" key="2">
    <source>
        <dbReference type="PROSITE" id="PS51673"/>
    </source>
</evidence>
<dbReference type="AlphaFoldDB" id="A0A0J9SI00"/>
<feature type="compositionally biased region" description="Polar residues" evidence="1">
    <location>
        <begin position="316"/>
        <end position="325"/>
    </location>
</feature>
<feature type="region of interest" description="Disordered" evidence="1">
    <location>
        <begin position="1"/>
        <end position="65"/>
    </location>
</feature>
<feature type="compositionally biased region" description="Basic residues" evidence="1">
    <location>
        <begin position="210"/>
        <end position="221"/>
    </location>
</feature>
<dbReference type="Pfam" id="PF12752">
    <property type="entry name" value="SUZ"/>
    <property type="match status" value="1"/>
</dbReference>
<protein>
    <recommendedName>
        <fullName evidence="2">SUZ domain-containing protein</fullName>
    </recommendedName>
</protein>
<feature type="region of interest" description="Disordered" evidence="1">
    <location>
        <begin position="854"/>
        <end position="883"/>
    </location>
</feature>
<dbReference type="PROSITE" id="PS51257">
    <property type="entry name" value="PROKAR_LIPOPROTEIN"/>
    <property type="match status" value="1"/>
</dbReference>
<evidence type="ECO:0000256" key="1">
    <source>
        <dbReference type="SAM" id="MobiDB-lite"/>
    </source>
</evidence>
<name>A0A0J9SI00_PLAVI</name>
<feature type="compositionally biased region" description="Basic and acidic residues" evidence="1">
    <location>
        <begin position="136"/>
        <end position="186"/>
    </location>
</feature>
<feature type="region of interest" description="Disordered" evidence="1">
    <location>
        <begin position="84"/>
        <end position="342"/>
    </location>
</feature>
<feature type="compositionally biased region" description="Basic residues" evidence="1">
    <location>
        <begin position="1020"/>
        <end position="1033"/>
    </location>
</feature>
<feature type="region of interest" description="Disordered" evidence="1">
    <location>
        <begin position="909"/>
        <end position="1054"/>
    </location>
</feature>
<sequence>MTSGKISGPNTSHTATSCPPPKDGMNEKSGIQPGETTQRNATSQHKNGTHAFVTSKFSNGRNNTMVVHEEGTLEGTLSYGQFVVKPPFKTDTSPKAEEPLSETLTKGASVTNTGEKKKSQPPAGKMTAPSGSAKTYAERVAHRGGADEAKANKDVTNKDVTNKEVTNKEVTNKEVANKEVAKKEDNPVADAEAPQVGCPTNGSQNPSNEKKKKKRKKKKKKDSTLQGGINASSNGSAKEAAKGGSSLQYDSWHEVDDPKGEGPSSRKAPAREESPNGRGTTDGRGSIDGSDSLVGDTQRGKDPTEAGPPIKADILTSANPPSSANHSRKNPPDGGPKKKITLLKRNEMKYEKYAGGGNYPMGSAPTGGKNWQQDTSQKTLEQREREYKKIRARIFSNFNKKKNSLRVPDDCLFRDGSNGVQDVPPASHFAMPVGSPYGAAANSAYGAAANSIYGAAANSAYGAAANSVYGTSLNNVYACSMSGPYASAGTNPYATSFCNHDGHLYAHSNVNMKMNMNMGRANAANEVPPPPPSFYPSSQTAFTSYMYDVQNQSSFSKTGASFPFPIESAAGCYPHYKSVSSLPGRAVISNRGKAQVVGNSTRGDAGKDALLGVNQYDPNNSTYSGGSYNGGSYNSGGHNGGGHNGGGHNGGTYVDGAYPAGTYSGDAHNSDGYACGLKSGSPPSDSFKSPTLMNHPKQNSLTNVTHVEAITQMNNPVKHPHVVRTAFEGKHFTPLSSKMNQDVCKKNKPPMGNRIHNGSRKKGANGTHNNIIAADVPRQMGFPHGGMENTYSSAATLSGGGTSRRKKKDNGRGGNSSAAPNAYTMTNATLVATPPLSCFTNDGHLWGNINQKTADVESEKGRRIQPGAPPFSVKGGGTHATNQQPYCVAQSAGSPEEQILPHASEEGALGVRSASKRDQKNACPLQGGVPNEGQGRKAAHREGEALPPPPLHQRDSPPGAPLGGVPSGSTPFGSTPLGGALTSTKDSAGTLASVGGPNEGGTSRPPSNVDNQTDSGETKGKKKRNSKRKKKKNAPCGMAKGMVTPVGSSTGPAITTAIPTVTTTAKAPSTGNPPAANAITNGPMPTTAYLQKHSDPLLAMEELEYCRDITLYERRFDKGNSTLESSKRYDVDFPSLY</sequence>
<feature type="compositionally biased region" description="Polar residues" evidence="1">
    <location>
        <begin position="34"/>
        <end position="46"/>
    </location>
</feature>
<feature type="domain" description="SUZ" evidence="2">
    <location>
        <begin position="317"/>
        <end position="399"/>
    </location>
</feature>
<dbReference type="Proteomes" id="UP000053562">
    <property type="component" value="Unassembled WGS sequence"/>
</dbReference>
<feature type="compositionally biased region" description="Polar residues" evidence="1">
    <location>
        <begin position="1"/>
        <end position="17"/>
    </location>
</feature>
<dbReference type="PROSITE" id="PS51673">
    <property type="entry name" value="SUZ"/>
    <property type="match status" value="1"/>
</dbReference>
<dbReference type="InterPro" id="IPR024771">
    <property type="entry name" value="SUZ"/>
</dbReference>
<dbReference type="EMBL" id="KQ234203">
    <property type="protein sequence ID" value="KMZ82216.1"/>
    <property type="molecule type" value="Genomic_DNA"/>
</dbReference>
<accession>A0A0J9SI00</accession>
<feature type="compositionally biased region" description="Polar residues" evidence="1">
    <location>
        <begin position="224"/>
        <end position="236"/>
    </location>
</feature>
<feature type="region of interest" description="Disordered" evidence="1">
    <location>
        <begin position="1064"/>
        <end position="1083"/>
    </location>
</feature>
<feature type="region of interest" description="Disordered" evidence="1">
    <location>
        <begin position="780"/>
        <end position="821"/>
    </location>
</feature>
<reference evidence="3 4" key="1">
    <citation type="submission" date="2011-08" db="EMBL/GenBank/DDBJ databases">
        <title>The Genome Sequence of Plasmodium vivax India VII.</title>
        <authorList>
            <consortium name="The Broad Institute Genome Sequencing Platform"/>
            <consortium name="The Broad Institute Genome Sequencing Center for Infectious Disease"/>
            <person name="Neafsey D."/>
            <person name="Carlton J."/>
            <person name="Barnwell J."/>
            <person name="Collins W."/>
            <person name="Escalante A."/>
            <person name="Mullikin J."/>
            <person name="Saul A."/>
            <person name="Guigo R."/>
            <person name="Camara F."/>
            <person name="Young S.K."/>
            <person name="Zeng Q."/>
            <person name="Gargeya S."/>
            <person name="Fitzgerald M."/>
            <person name="Haas B."/>
            <person name="Abouelleil A."/>
            <person name="Alvarado L."/>
            <person name="Arachchi H.M."/>
            <person name="Berlin A."/>
            <person name="Brown A."/>
            <person name="Chapman S.B."/>
            <person name="Chen Z."/>
            <person name="Dunbar C."/>
            <person name="Freedman E."/>
            <person name="Gearin G."/>
            <person name="Gellesch M."/>
            <person name="Goldberg J."/>
            <person name="Griggs A."/>
            <person name="Gujja S."/>
            <person name="Heiman D."/>
            <person name="Howarth C."/>
            <person name="Larson L."/>
            <person name="Lui A."/>
            <person name="MacDonald P.J.P."/>
            <person name="Montmayeur A."/>
            <person name="Murphy C."/>
            <person name="Neiman D."/>
            <person name="Pearson M."/>
            <person name="Priest M."/>
            <person name="Roberts A."/>
            <person name="Saif S."/>
            <person name="Shea T."/>
            <person name="Shenoy N."/>
            <person name="Sisk P."/>
            <person name="Stolte C."/>
            <person name="Sykes S."/>
            <person name="Wortman J."/>
            <person name="Nusbaum C."/>
            <person name="Birren B."/>
        </authorList>
    </citation>
    <scope>NUCLEOTIDE SEQUENCE [LARGE SCALE GENOMIC DNA]</scope>
    <source>
        <strain evidence="3 4">India VII</strain>
    </source>
</reference>
<feature type="compositionally biased region" description="Polar residues" evidence="1">
    <location>
        <begin position="1000"/>
        <end position="1015"/>
    </location>
</feature>
<organism evidence="3 4">
    <name type="scientific">Plasmodium vivax India VII</name>
    <dbReference type="NCBI Taxonomy" id="1077284"/>
    <lineage>
        <taxon>Eukaryota</taxon>
        <taxon>Sar</taxon>
        <taxon>Alveolata</taxon>
        <taxon>Apicomplexa</taxon>
        <taxon>Aconoidasida</taxon>
        <taxon>Haemosporida</taxon>
        <taxon>Plasmodiidae</taxon>
        <taxon>Plasmodium</taxon>
        <taxon>Plasmodium (Plasmodium)</taxon>
    </lineage>
</organism>
<gene>
    <name evidence="3" type="ORF">PVIIG_03470</name>
</gene>
<evidence type="ECO:0000313" key="3">
    <source>
        <dbReference type="EMBL" id="KMZ82216.1"/>
    </source>
</evidence>